<accession>A0A6P5WM09</accession>
<evidence type="ECO:0000256" key="4">
    <source>
        <dbReference type="ARBA" id="ARBA00023163"/>
    </source>
</evidence>
<evidence type="ECO:0000256" key="5">
    <source>
        <dbReference type="ARBA" id="ARBA00023242"/>
    </source>
</evidence>
<protein>
    <submittedName>
        <fullName evidence="8">Transcription initiation factor TFIID subunit 6b-like isoform X3</fullName>
    </submittedName>
</protein>
<dbReference type="Gene3D" id="1.25.40.770">
    <property type="entry name" value="TAF6, C-terminal HEAT repeat domain"/>
    <property type="match status" value="1"/>
</dbReference>
<gene>
    <name evidence="8" type="primary">LOC111275638</name>
</gene>
<dbReference type="CDD" id="cd22931">
    <property type="entry name" value="HFD_TAF6"/>
    <property type="match status" value="1"/>
</dbReference>
<dbReference type="InterPro" id="IPR009072">
    <property type="entry name" value="Histone-fold"/>
</dbReference>
<dbReference type="GO" id="GO:0003713">
    <property type="term" value="F:transcription coactivator activity"/>
    <property type="evidence" value="ECO:0007669"/>
    <property type="project" value="TreeGrafter"/>
</dbReference>
<dbReference type="Proteomes" id="UP000515121">
    <property type="component" value="Unplaced"/>
</dbReference>
<proteinExistence type="inferred from homology"/>
<sequence length="457" mass="50605">MSNVPKEAIEVVAQSIGITNLSPDVALALAPDVEYRVREIMQEAIKCMRHSRRTVLTADDVDSALNLRNVEPIYGFTSRDPLRFKRAAGHKDLFYIDDKDVEFKEVIEAPLPRAPLDTLVTSHWLAIEGVQPAIPENASVEAPSDGKKADYKEDGLSADVKLPVKHVLSRELQLHQLMPSIITCLVAKRLGNKFTDNHWGLRNFTAKLVASICKRFGHVYHNLQPRVTRTLLHAFLDPTKTLPQHFGAIRGLAALGPSVVRLLILPNLEVYLQLLEPEMLPVKQKNEIKRHEAWCVYGALLRAAGLCMYDRLKMFPGLLGPPTRPVWKSSRKVVTTNKRKASTDNLMQQPPVKKIASDSAIGMMPINSMQVDMQGAVGGFSTTIGGSNIGASSISRQRTNDNISGREVGGRVLRTSTVLAQAWKEDTDAGNLLASLFELFGESMLSFTPKPELSFFL</sequence>
<dbReference type="GO" id="GO:0016251">
    <property type="term" value="F:RNA polymerase II general transcription initiation factor activity"/>
    <property type="evidence" value="ECO:0007669"/>
    <property type="project" value="InterPro"/>
</dbReference>
<evidence type="ECO:0000256" key="1">
    <source>
        <dbReference type="ARBA" id="ARBA00004123"/>
    </source>
</evidence>
<evidence type="ECO:0000256" key="2">
    <source>
        <dbReference type="ARBA" id="ARBA00007688"/>
    </source>
</evidence>
<keyword evidence="3" id="KW-0805">Transcription regulation</keyword>
<dbReference type="Gene3D" id="1.10.20.10">
    <property type="entry name" value="Histone, subunit A"/>
    <property type="match status" value="1"/>
</dbReference>
<evidence type="ECO:0000259" key="6">
    <source>
        <dbReference type="SMART" id="SM00803"/>
    </source>
</evidence>
<keyword evidence="4" id="KW-0804">Transcription</keyword>
<evidence type="ECO:0000313" key="8">
    <source>
        <dbReference type="RefSeq" id="XP_022716822.1"/>
    </source>
</evidence>
<evidence type="ECO:0000256" key="3">
    <source>
        <dbReference type="ARBA" id="ARBA00023015"/>
    </source>
</evidence>
<reference evidence="8" key="1">
    <citation type="submission" date="2025-08" db="UniProtKB">
        <authorList>
            <consortium name="RefSeq"/>
        </authorList>
    </citation>
    <scope>IDENTIFICATION</scope>
    <source>
        <tissue evidence="8">Fruit stalk</tissue>
    </source>
</reference>
<dbReference type="PANTHER" id="PTHR10221:SF9">
    <property type="entry name" value="TRANSCRIPTION INITIATION FACTOR TFIID SUBUNIT 6"/>
    <property type="match status" value="1"/>
</dbReference>
<dbReference type="Pfam" id="PF07571">
    <property type="entry name" value="TAF6_C"/>
    <property type="match status" value="1"/>
</dbReference>
<dbReference type="FunFam" id="1.10.20.10:FF:000046">
    <property type="entry name" value="transcription initiation factor TFIID subunit 6"/>
    <property type="match status" value="1"/>
</dbReference>
<dbReference type="SMART" id="SM00803">
    <property type="entry name" value="TAF"/>
    <property type="match status" value="1"/>
</dbReference>
<comment type="similarity">
    <text evidence="2">Belongs to the TAF6 family.</text>
</comment>
<dbReference type="InterPro" id="IPR046344">
    <property type="entry name" value="TAF6_C_sf"/>
</dbReference>
<evidence type="ECO:0000313" key="7">
    <source>
        <dbReference type="Proteomes" id="UP000515121"/>
    </source>
</evidence>
<dbReference type="InterPro" id="IPR004823">
    <property type="entry name" value="TAF_TATA-bd_Histone-like_dom"/>
</dbReference>
<dbReference type="GO" id="GO:0046982">
    <property type="term" value="F:protein heterodimerization activity"/>
    <property type="evidence" value="ECO:0007669"/>
    <property type="project" value="InterPro"/>
</dbReference>
<dbReference type="GO" id="GO:0005669">
    <property type="term" value="C:transcription factor TFIID complex"/>
    <property type="evidence" value="ECO:0007669"/>
    <property type="project" value="InterPro"/>
</dbReference>
<dbReference type="PANTHER" id="PTHR10221">
    <property type="entry name" value="TRANSCRIPTION INITIATION FACTOR TFIID SUBUNIT 6"/>
    <property type="match status" value="1"/>
</dbReference>
<comment type="subcellular location">
    <subcellularLocation>
        <location evidence="1">Nucleus</location>
    </subcellularLocation>
</comment>
<dbReference type="GO" id="GO:0046695">
    <property type="term" value="C:SLIK (SAGA-like) complex"/>
    <property type="evidence" value="ECO:0007669"/>
    <property type="project" value="InterPro"/>
</dbReference>
<keyword evidence="5" id="KW-0539">Nucleus</keyword>
<dbReference type="CDD" id="cd08050">
    <property type="entry name" value="TAF6C"/>
    <property type="match status" value="1"/>
</dbReference>
<name>A0A6P5WM09_DURZI</name>
<dbReference type="InterPro" id="IPR011442">
    <property type="entry name" value="TAF6_C"/>
</dbReference>
<dbReference type="SUPFAM" id="SSF47113">
    <property type="entry name" value="Histone-fold"/>
    <property type="match status" value="1"/>
</dbReference>
<dbReference type="Pfam" id="PF02969">
    <property type="entry name" value="TAF"/>
    <property type="match status" value="1"/>
</dbReference>
<dbReference type="RefSeq" id="XP_022716822.1">
    <property type="nucleotide sequence ID" value="XM_022861087.1"/>
</dbReference>
<dbReference type="GO" id="GO:0000124">
    <property type="term" value="C:SAGA complex"/>
    <property type="evidence" value="ECO:0007669"/>
    <property type="project" value="InterPro"/>
</dbReference>
<organism evidence="7 8">
    <name type="scientific">Durio zibethinus</name>
    <name type="common">Durian</name>
    <dbReference type="NCBI Taxonomy" id="66656"/>
    <lineage>
        <taxon>Eukaryota</taxon>
        <taxon>Viridiplantae</taxon>
        <taxon>Streptophyta</taxon>
        <taxon>Embryophyta</taxon>
        <taxon>Tracheophyta</taxon>
        <taxon>Spermatophyta</taxon>
        <taxon>Magnoliopsida</taxon>
        <taxon>eudicotyledons</taxon>
        <taxon>Gunneridae</taxon>
        <taxon>Pentapetalae</taxon>
        <taxon>rosids</taxon>
        <taxon>malvids</taxon>
        <taxon>Malvales</taxon>
        <taxon>Malvaceae</taxon>
        <taxon>Helicteroideae</taxon>
        <taxon>Durio</taxon>
    </lineage>
</organism>
<feature type="domain" description="TATA box binding protein associated factor (TAF) histone-like fold" evidence="6">
    <location>
        <begin position="2"/>
        <end position="68"/>
    </location>
</feature>
<dbReference type="AlphaFoldDB" id="A0A6P5WM09"/>
<dbReference type="InterPro" id="IPR037796">
    <property type="entry name" value="TAF6"/>
</dbReference>
<dbReference type="GO" id="GO:0051123">
    <property type="term" value="P:RNA polymerase II preinitiation complex assembly"/>
    <property type="evidence" value="ECO:0007669"/>
    <property type="project" value="TreeGrafter"/>
</dbReference>
<keyword evidence="7" id="KW-1185">Reference proteome</keyword>
<dbReference type="GeneID" id="111275638"/>